<dbReference type="EMBL" id="MBEW02000003">
    <property type="protein sequence ID" value="RDY21891.1"/>
    <property type="molecule type" value="Genomic_DNA"/>
</dbReference>
<proteinExistence type="predicted"/>
<accession>A0A371IN41</accession>
<reference evidence="1 2" key="1">
    <citation type="journal article" date="2016" name="Genome Announc.">
        <title>Draft Genome Sequence of Criibacterium bergeronii gen. nov., sp. nov., Strain CCRI-22567T, Isolated from a Vaginal Sample from a Woman with Bacterial Vaginosis.</title>
        <authorList>
            <person name="Maheux A.F."/>
            <person name="Berube E."/>
            <person name="Boudreau D.K."/>
            <person name="Raymond F."/>
            <person name="Corbeil J."/>
            <person name="Roy P.H."/>
            <person name="Boissinot M."/>
            <person name="Omar R.F."/>
        </authorList>
    </citation>
    <scope>NUCLEOTIDE SEQUENCE [LARGE SCALE GENOMIC DNA]</scope>
    <source>
        <strain evidence="1 2">CCRI-22567</strain>
    </source>
</reference>
<evidence type="ECO:0000313" key="2">
    <source>
        <dbReference type="Proteomes" id="UP000093352"/>
    </source>
</evidence>
<dbReference type="AlphaFoldDB" id="A0A371IN41"/>
<dbReference type="Proteomes" id="UP000093352">
    <property type="component" value="Unassembled WGS sequence"/>
</dbReference>
<gene>
    <name evidence="1" type="ORF">BBG48_002125</name>
</gene>
<sequence length="81" mass="9750">MILKDEQDFIFIKVILKMSILNLDFKNLFYLKLKNYSLILHKCVYNANCANIYVTSGYKQRPRFLLKKIMNILQLILRIYS</sequence>
<keyword evidence="2" id="KW-1185">Reference proteome</keyword>
<comment type="caution">
    <text evidence="1">The sequence shown here is derived from an EMBL/GenBank/DDBJ whole genome shotgun (WGS) entry which is preliminary data.</text>
</comment>
<protein>
    <submittedName>
        <fullName evidence="1">Uncharacterized protein</fullName>
    </submittedName>
</protein>
<organism evidence="1 2">
    <name type="scientific">Criibacterium bergeronii</name>
    <dbReference type="NCBI Taxonomy" id="1871336"/>
    <lineage>
        <taxon>Bacteria</taxon>
        <taxon>Bacillati</taxon>
        <taxon>Bacillota</taxon>
        <taxon>Clostridia</taxon>
        <taxon>Peptostreptococcales</taxon>
        <taxon>Filifactoraceae</taxon>
        <taxon>Criibacterium</taxon>
    </lineage>
</organism>
<evidence type="ECO:0000313" key="1">
    <source>
        <dbReference type="EMBL" id="RDY21891.1"/>
    </source>
</evidence>
<name>A0A371IN41_9FIRM</name>